<gene>
    <name evidence="1" type="ORF">MiSe_56750</name>
</gene>
<dbReference type="AlphaFoldDB" id="A0AAV3XF53"/>
<name>A0AAV3XF53_9CYAN</name>
<sequence length="102" mass="11866">MYAQTSETQITFYYLDGHTESFSISNPEETAETQQELRQELRRWFEHPWWVFHLPDQTVCVNTANVIKVEIKPAIPYLQGDNVFSNAQRVTALTQSSRRSAS</sequence>
<protein>
    <recommendedName>
        <fullName evidence="3">HTH LytTR-type domain-containing protein</fullName>
    </recommendedName>
</protein>
<proteinExistence type="predicted"/>
<evidence type="ECO:0000313" key="2">
    <source>
        <dbReference type="Proteomes" id="UP001050975"/>
    </source>
</evidence>
<organism evidence="1 2">
    <name type="scientific">Microseira wollei NIES-4236</name>
    <dbReference type="NCBI Taxonomy" id="2530354"/>
    <lineage>
        <taxon>Bacteria</taxon>
        <taxon>Bacillati</taxon>
        <taxon>Cyanobacteriota</taxon>
        <taxon>Cyanophyceae</taxon>
        <taxon>Oscillatoriophycideae</taxon>
        <taxon>Aerosakkonematales</taxon>
        <taxon>Aerosakkonemataceae</taxon>
        <taxon>Microseira</taxon>
    </lineage>
</organism>
<comment type="caution">
    <text evidence="1">The sequence shown here is derived from an EMBL/GenBank/DDBJ whole genome shotgun (WGS) entry which is preliminary data.</text>
</comment>
<keyword evidence="2" id="KW-1185">Reference proteome</keyword>
<dbReference type="EMBL" id="BLAY01000102">
    <property type="protein sequence ID" value="GET40863.1"/>
    <property type="molecule type" value="Genomic_DNA"/>
</dbReference>
<reference evidence="1" key="1">
    <citation type="submission" date="2019-10" db="EMBL/GenBank/DDBJ databases">
        <title>Draft genome sequece of Microseira wollei NIES-4236.</title>
        <authorList>
            <person name="Yamaguchi H."/>
            <person name="Suzuki S."/>
            <person name="Kawachi M."/>
        </authorList>
    </citation>
    <scope>NUCLEOTIDE SEQUENCE</scope>
    <source>
        <strain evidence="1">NIES-4236</strain>
    </source>
</reference>
<dbReference type="Proteomes" id="UP001050975">
    <property type="component" value="Unassembled WGS sequence"/>
</dbReference>
<dbReference type="RefSeq" id="WP_226587053.1">
    <property type="nucleotide sequence ID" value="NZ_BLAY01000102.1"/>
</dbReference>
<accession>A0AAV3XF53</accession>
<evidence type="ECO:0000313" key="1">
    <source>
        <dbReference type="EMBL" id="GET40863.1"/>
    </source>
</evidence>
<evidence type="ECO:0008006" key="3">
    <source>
        <dbReference type="Google" id="ProtNLM"/>
    </source>
</evidence>